<protein>
    <submittedName>
        <fullName evidence="2">Uncharacterized protein</fullName>
    </submittedName>
</protein>
<comment type="caution">
    <text evidence="2">The sequence shown here is derived from an EMBL/GenBank/DDBJ whole genome shotgun (WGS) entry which is preliminary data.</text>
</comment>
<organism evidence="2 3">
    <name type="scientific">Mycena pura</name>
    <dbReference type="NCBI Taxonomy" id="153505"/>
    <lineage>
        <taxon>Eukaryota</taxon>
        <taxon>Fungi</taxon>
        <taxon>Dikarya</taxon>
        <taxon>Basidiomycota</taxon>
        <taxon>Agaricomycotina</taxon>
        <taxon>Agaricomycetes</taxon>
        <taxon>Agaricomycetidae</taxon>
        <taxon>Agaricales</taxon>
        <taxon>Marasmiineae</taxon>
        <taxon>Mycenaceae</taxon>
        <taxon>Mycena</taxon>
    </lineage>
</organism>
<dbReference type="EMBL" id="JARJCW010000052">
    <property type="protein sequence ID" value="KAJ7203140.1"/>
    <property type="molecule type" value="Genomic_DNA"/>
</dbReference>
<feature type="compositionally biased region" description="Polar residues" evidence="1">
    <location>
        <begin position="1"/>
        <end position="12"/>
    </location>
</feature>
<feature type="region of interest" description="Disordered" evidence="1">
    <location>
        <begin position="158"/>
        <end position="177"/>
    </location>
</feature>
<evidence type="ECO:0000256" key="1">
    <source>
        <dbReference type="SAM" id="MobiDB-lite"/>
    </source>
</evidence>
<dbReference type="AlphaFoldDB" id="A0AAD6YD02"/>
<dbReference type="Proteomes" id="UP001219525">
    <property type="component" value="Unassembled WGS sequence"/>
</dbReference>
<name>A0AAD6YD02_9AGAR</name>
<feature type="region of interest" description="Disordered" evidence="1">
    <location>
        <begin position="1"/>
        <end position="60"/>
    </location>
</feature>
<sequence length="387" mass="42504">MSYYEKSSTPTTPVRVRRNAVDWGNPTPERDSEAGPVRPRRNAVDWGSPTAVRQSEPARVQRRIVSSGAMHFGKPNPALLGPSRPQVGAMHFGTPNPTLLGPSRPRARAHAPPAHATHGRAPQHAPQLPPLILPRIPGPAGEPSNRFQVPAQLRLDPAQERGLPPMPPLSDDAPSRDKTHPYSILRLAHVGSGNYDPAPGQKECAECISDTHLAYTQMKAPGTAVVSTSGPWHGQGLALDAKDHSGRPYPTMILFHTARPHLEKFKGGSPRAVPLAAFLEFRTHEIVEPELKVLRHPDGPLVVEFIVCGPPPASVELLRAVDVIYANCRHRKPNTFQVGYWLAYAHRHLITTKLPGYKWREFDLISLIALDPAVHRFTSISAIRAIY</sequence>
<proteinExistence type="predicted"/>
<accession>A0AAD6YD02</accession>
<keyword evidence="3" id="KW-1185">Reference proteome</keyword>
<evidence type="ECO:0000313" key="3">
    <source>
        <dbReference type="Proteomes" id="UP001219525"/>
    </source>
</evidence>
<gene>
    <name evidence="2" type="ORF">GGX14DRAFT_570401</name>
</gene>
<feature type="region of interest" description="Disordered" evidence="1">
    <location>
        <begin position="96"/>
        <end position="146"/>
    </location>
</feature>
<feature type="compositionally biased region" description="Low complexity" evidence="1">
    <location>
        <begin position="110"/>
        <end position="126"/>
    </location>
</feature>
<evidence type="ECO:0000313" key="2">
    <source>
        <dbReference type="EMBL" id="KAJ7203140.1"/>
    </source>
</evidence>
<reference evidence="2" key="1">
    <citation type="submission" date="2023-03" db="EMBL/GenBank/DDBJ databases">
        <title>Massive genome expansion in bonnet fungi (Mycena s.s.) driven by repeated elements and novel gene families across ecological guilds.</title>
        <authorList>
            <consortium name="Lawrence Berkeley National Laboratory"/>
            <person name="Harder C.B."/>
            <person name="Miyauchi S."/>
            <person name="Viragh M."/>
            <person name="Kuo A."/>
            <person name="Thoen E."/>
            <person name="Andreopoulos B."/>
            <person name="Lu D."/>
            <person name="Skrede I."/>
            <person name="Drula E."/>
            <person name="Henrissat B."/>
            <person name="Morin E."/>
            <person name="Kohler A."/>
            <person name="Barry K."/>
            <person name="LaButti K."/>
            <person name="Morin E."/>
            <person name="Salamov A."/>
            <person name="Lipzen A."/>
            <person name="Mereny Z."/>
            <person name="Hegedus B."/>
            <person name="Baldrian P."/>
            <person name="Stursova M."/>
            <person name="Weitz H."/>
            <person name="Taylor A."/>
            <person name="Grigoriev I.V."/>
            <person name="Nagy L.G."/>
            <person name="Martin F."/>
            <person name="Kauserud H."/>
        </authorList>
    </citation>
    <scope>NUCLEOTIDE SEQUENCE</scope>
    <source>
        <strain evidence="2">9144</strain>
    </source>
</reference>